<dbReference type="GO" id="GO:0000226">
    <property type="term" value="P:microtubule cytoskeleton organization"/>
    <property type="evidence" value="ECO:0007669"/>
    <property type="project" value="TreeGrafter"/>
</dbReference>
<dbReference type="PANTHER" id="PTHR12241">
    <property type="entry name" value="TUBULIN POLYGLUTAMYLASE"/>
    <property type="match status" value="1"/>
</dbReference>
<keyword evidence="7" id="KW-1185">Reference proteome</keyword>
<organism evidence="6 8">
    <name type="scientific">Dracunculus medinensis</name>
    <name type="common">Guinea worm</name>
    <dbReference type="NCBI Taxonomy" id="318479"/>
    <lineage>
        <taxon>Eukaryota</taxon>
        <taxon>Metazoa</taxon>
        <taxon>Ecdysozoa</taxon>
        <taxon>Nematoda</taxon>
        <taxon>Chromadorea</taxon>
        <taxon>Rhabditida</taxon>
        <taxon>Spirurina</taxon>
        <taxon>Dracunculoidea</taxon>
        <taxon>Dracunculidae</taxon>
        <taxon>Dracunculus</taxon>
    </lineage>
</organism>
<sequence>MKIIARNGNVRINKFPGMAELSKKIALTRAILSMKQIFHDEYRFYPLSWFIPTHQSKISWFIVKPDDGSQGTGIYLINNPDQLKDTNSRQLVQAYIDHPYLMNDGLKFDFRIYAVIKSINPLSIYVAREGMARFCTEKYNKPTLSSNLYAHLTNYSLNKANESYIHSNSLYDQLKGSKRLLSTVFHQLEAKGVKTKRLWHNIKLIIVKTIIAMVPEIMLNYEHCFSDSSGAQCFQIMGFDILLTEELEPVLLEVNSAPSLTIDHCVAEADENTDCQEPRARSIVDETIKIPLVRDTLLLVLDLMDRVYGSTYSKFVFPGRYGLAVGHLLFLDKAAYLFMQFVNLKHNMLITITGLRNFIRKCNLMDVIDANYLQAKYSEILNEFNGEDKLHNECGLPFHGFLKLLYYIAQLKFFNYINLFQQVNNLLTYCCSSLRHYGVRSARLRRIEIDDNDKENLVKIYLLPIRLQQKRLGRLDARLRSEIEAKRARQRYARSLPRDLKGFPTNKNGNFPGKSFRNNRKELILPKIRQTFH</sequence>
<dbReference type="Proteomes" id="UP000274756">
    <property type="component" value="Unassembled WGS sequence"/>
</dbReference>
<dbReference type="GO" id="GO:0015631">
    <property type="term" value="F:tubulin binding"/>
    <property type="evidence" value="ECO:0007669"/>
    <property type="project" value="TreeGrafter"/>
</dbReference>
<comment type="similarity">
    <text evidence="1">Belongs to the tubulin--tyrosine ligase family.</text>
</comment>
<reference evidence="8" key="1">
    <citation type="submission" date="2016-04" db="UniProtKB">
        <authorList>
            <consortium name="WormBaseParasite"/>
        </authorList>
    </citation>
    <scope>IDENTIFICATION</scope>
</reference>
<dbReference type="OrthoDB" id="202825at2759"/>
<dbReference type="WBParaSite" id="DME_0000543501-mRNA-1">
    <property type="protein sequence ID" value="DME_0000543501-mRNA-1"/>
    <property type="gene ID" value="DME_0000543501"/>
</dbReference>
<dbReference type="InterPro" id="IPR004344">
    <property type="entry name" value="TTL/TTLL_fam"/>
</dbReference>
<dbReference type="SUPFAM" id="SSF56059">
    <property type="entry name" value="Glutathione synthetase ATP-binding domain-like"/>
    <property type="match status" value="1"/>
</dbReference>
<dbReference type="EMBL" id="UYYG01001178">
    <property type="protein sequence ID" value="VDN59261.1"/>
    <property type="molecule type" value="Genomic_DNA"/>
</dbReference>
<dbReference type="Gene3D" id="3.30.470.20">
    <property type="entry name" value="ATP-grasp fold, B domain"/>
    <property type="match status" value="1"/>
</dbReference>
<evidence type="ECO:0000256" key="1">
    <source>
        <dbReference type="ARBA" id="ARBA00006820"/>
    </source>
</evidence>
<dbReference type="AlphaFoldDB" id="A0A158Q4R0"/>
<name>A0A158Q4R0_DRAME</name>
<dbReference type="GO" id="GO:0019098">
    <property type="term" value="P:reproductive behavior"/>
    <property type="evidence" value="ECO:0007669"/>
    <property type="project" value="UniProtKB-ARBA"/>
</dbReference>
<dbReference type="GO" id="GO:0070740">
    <property type="term" value="F:tubulin-glutamic acid ligase activity"/>
    <property type="evidence" value="ECO:0007669"/>
    <property type="project" value="TreeGrafter"/>
</dbReference>
<evidence type="ECO:0000313" key="6">
    <source>
        <dbReference type="Proteomes" id="UP000038040"/>
    </source>
</evidence>
<keyword evidence="2" id="KW-0436">Ligase</keyword>
<dbReference type="GO" id="GO:0005524">
    <property type="term" value="F:ATP binding"/>
    <property type="evidence" value="ECO:0007669"/>
    <property type="project" value="UniProtKB-KW"/>
</dbReference>
<evidence type="ECO:0000313" key="7">
    <source>
        <dbReference type="Proteomes" id="UP000274756"/>
    </source>
</evidence>
<reference evidence="5 7" key="2">
    <citation type="submission" date="2018-11" db="EMBL/GenBank/DDBJ databases">
        <authorList>
            <consortium name="Pathogen Informatics"/>
        </authorList>
    </citation>
    <scope>NUCLEOTIDE SEQUENCE [LARGE SCALE GENOMIC DNA]</scope>
</reference>
<proteinExistence type="inferred from homology"/>
<evidence type="ECO:0000256" key="2">
    <source>
        <dbReference type="ARBA" id="ARBA00022598"/>
    </source>
</evidence>
<accession>A0A158Q4R0</accession>
<dbReference type="STRING" id="318479.A0A158Q4R0"/>
<evidence type="ECO:0000313" key="5">
    <source>
        <dbReference type="EMBL" id="VDN59261.1"/>
    </source>
</evidence>
<dbReference type="Pfam" id="PF03133">
    <property type="entry name" value="TTL"/>
    <property type="match status" value="1"/>
</dbReference>
<keyword evidence="3" id="KW-0547">Nucleotide-binding</keyword>
<protein>
    <submittedName>
        <fullName evidence="8">Tubulin--tyrosine ligase-like protein 9</fullName>
    </submittedName>
</protein>
<dbReference type="GO" id="GO:0036064">
    <property type="term" value="C:ciliary basal body"/>
    <property type="evidence" value="ECO:0007669"/>
    <property type="project" value="TreeGrafter"/>
</dbReference>
<evidence type="ECO:0000313" key="8">
    <source>
        <dbReference type="WBParaSite" id="DME_0000543501-mRNA-1"/>
    </source>
</evidence>
<evidence type="ECO:0000256" key="4">
    <source>
        <dbReference type="ARBA" id="ARBA00022840"/>
    </source>
</evidence>
<gene>
    <name evidence="5" type="ORF">DME_LOCUS9234</name>
</gene>
<dbReference type="Proteomes" id="UP000038040">
    <property type="component" value="Unplaced"/>
</dbReference>
<dbReference type="PANTHER" id="PTHR12241:SF154">
    <property type="entry name" value="TUBULIN POLYGLUTAMYLASE TTLL11"/>
    <property type="match status" value="1"/>
</dbReference>
<dbReference type="PROSITE" id="PS51221">
    <property type="entry name" value="TTL"/>
    <property type="match status" value="1"/>
</dbReference>
<evidence type="ECO:0000256" key="3">
    <source>
        <dbReference type="ARBA" id="ARBA00022741"/>
    </source>
</evidence>
<keyword evidence="4" id="KW-0067">ATP-binding</keyword>